<accession>A0A173RZC9</accession>
<reference evidence="5 14" key="3">
    <citation type="submission" date="2020-04" db="EMBL/GenBank/DDBJ databases">
        <authorList>
            <person name="Pieper L."/>
        </authorList>
    </citation>
    <scope>NUCLEOTIDE SEQUENCE [LARGE SCALE GENOMIC DNA]</scope>
    <source>
        <strain evidence="5 14">F22</strain>
    </source>
</reference>
<dbReference type="Proteomes" id="UP000286595">
    <property type="component" value="Unassembled WGS sequence"/>
</dbReference>
<keyword evidence="1" id="KW-0812">Transmembrane</keyword>
<evidence type="ECO:0008006" key="15">
    <source>
        <dbReference type="Google" id="ProtNLM"/>
    </source>
</evidence>
<name>A0A173RZC9_9FIRM</name>
<feature type="transmembrane region" description="Helical" evidence="1">
    <location>
        <begin position="48"/>
        <end position="71"/>
    </location>
</feature>
<evidence type="ECO:0000313" key="6">
    <source>
        <dbReference type="EMBL" id="RGT88377.1"/>
    </source>
</evidence>
<reference evidence="5 14" key="4">
    <citation type="submission" date="2020-07" db="EMBL/GenBank/DDBJ databases">
        <title>Bacterial metabolism rescues the inhibition of intestinal drug absorption by food and drug additives.</title>
        <authorList>
            <person name="Zou L."/>
            <person name="Spanogiannopoulos P."/>
            <person name="Chien H.-C."/>
            <person name="Pieper L.M."/>
            <person name="Cai W."/>
            <person name="Khuri N."/>
            <person name="Pottel J."/>
            <person name="Vora B."/>
            <person name="Ni Z."/>
            <person name="Tsakalozou E."/>
            <person name="Zhang W."/>
            <person name="Shoichet B.K."/>
            <person name="Giacomini K.M."/>
            <person name="Turnbaugh P.J."/>
        </authorList>
    </citation>
    <scope>NUCLEOTIDE SEQUENCE [LARGE SCALE GENOMIC DNA]</scope>
    <source>
        <strain evidence="5 14">F22</strain>
    </source>
</reference>
<dbReference type="Proteomes" id="UP000284579">
    <property type="component" value="Unassembled WGS sequence"/>
</dbReference>
<proteinExistence type="predicted"/>
<reference evidence="4" key="5">
    <citation type="submission" date="2022-09" db="EMBL/GenBank/DDBJ databases">
        <title>Draft genome sequence of Coprococcus comes strain 31264.</title>
        <authorList>
            <person name="Atsushi H."/>
            <person name="Moriya O."/>
            <person name="Mitsuo S."/>
        </authorList>
    </citation>
    <scope>NUCLEOTIDE SEQUENCE</scope>
    <source>
        <strain evidence="4">JCM 31264</strain>
    </source>
</reference>
<evidence type="ECO:0000256" key="1">
    <source>
        <dbReference type="SAM" id="Phobius"/>
    </source>
</evidence>
<dbReference type="Proteomes" id="UP000554488">
    <property type="component" value="Unassembled WGS sequence"/>
</dbReference>
<dbReference type="AlphaFoldDB" id="A0A173RZC9"/>
<evidence type="ECO:0000313" key="13">
    <source>
        <dbReference type="Proteomes" id="UP000286595"/>
    </source>
</evidence>
<dbReference type="Proteomes" id="UP000095362">
    <property type="component" value="Unassembled WGS sequence"/>
</dbReference>
<gene>
    <name evidence="4" type="ORF">comes_28250</name>
    <name evidence="8" type="ORF">DW252_14730</name>
    <name evidence="7" type="ORF">DW656_14475</name>
    <name evidence="6" type="ORF">DWX03_12645</name>
    <name evidence="3" type="ORF">ERS852481_02606</name>
    <name evidence="2" type="ORF">ERS852574_01006</name>
    <name evidence="5" type="ORF">HUU93_06475</name>
</gene>
<dbReference type="Proteomes" id="UP001145109">
    <property type="component" value="Unassembled WGS sequence"/>
</dbReference>
<evidence type="ECO:0000313" key="12">
    <source>
        <dbReference type="Proteomes" id="UP000284579"/>
    </source>
</evidence>
<reference evidence="4" key="6">
    <citation type="submission" date="2022-11" db="EMBL/GenBank/DDBJ databases">
        <title>Draft genome sequence of Coprococcus comes strain 31264.</title>
        <authorList>
            <person name="Hisatomi A."/>
            <person name="Ohkuma M."/>
            <person name="Sakamoto M."/>
        </authorList>
    </citation>
    <scope>NUCLEOTIDE SEQUENCE</scope>
    <source>
        <strain evidence="4">JCM 31264</strain>
    </source>
</reference>
<dbReference type="EMBL" id="CYZK01000021">
    <property type="protein sequence ID" value="CUO67243.1"/>
    <property type="molecule type" value="Genomic_DNA"/>
</dbReference>
<evidence type="ECO:0000313" key="10">
    <source>
        <dbReference type="Proteomes" id="UP000095727"/>
    </source>
</evidence>
<protein>
    <recommendedName>
        <fullName evidence="15">DUF202 domain-containing protein</fullName>
    </recommendedName>
</protein>
<dbReference type="Proteomes" id="UP000095727">
    <property type="component" value="Unassembled WGS sequence"/>
</dbReference>
<evidence type="ECO:0000313" key="11">
    <source>
        <dbReference type="Proteomes" id="UP000283360"/>
    </source>
</evidence>
<evidence type="ECO:0000313" key="4">
    <source>
        <dbReference type="EMBL" id="GLG88278.1"/>
    </source>
</evidence>
<evidence type="ECO:0000313" key="2">
    <source>
        <dbReference type="EMBL" id="CUM83390.1"/>
    </source>
</evidence>
<dbReference type="EMBL" id="QRHO01000028">
    <property type="protein sequence ID" value="RHF81190.1"/>
    <property type="molecule type" value="Genomic_DNA"/>
</dbReference>
<dbReference type="EMBL" id="BSCI01000022">
    <property type="protein sequence ID" value="GLG88278.1"/>
    <property type="molecule type" value="Genomic_DNA"/>
</dbReference>
<evidence type="ECO:0000313" key="8">
    <source>
        <dbReference type="EMBL" id="RHG57408.1"/>
    </source>
</evidence>
<keyword evidence="11" id="KW-1185">Reference proteome</keyword>
<evidence type="ECO:0000313" key="5">
    <source>
        <dbReference type="EMBL" id="NUN86257.1"/>
    </source>
</evidence>
<dbReference type="Proteomes" id="UP000283360">
    <property type="component" value="Unassembled WGS sequence"/>
</dbReference>
<dbReference type="EMBL" id="QRXJ01000017">
    <property type="protein sequence ID" value="RGT88377.1"/>
    <property type="molecule type" value="Genomic_DNA"/>
</dbReference>
<dbReference type="STRING" id="410072.ERS852525_02986"/>
<reference evidence="9 10" key="1">
    <citation type="submission" date="2015-09" db="EMBL/GenBank/DDBJ databases">
        <authorList>
            <consortium name="Pathogen Informatics"/>
        </authorList>
    </citation>
    <scope>NUCLEOTIDE SEQUENCE [LARGE SCALE GENOMIC DNA]</scope>
    <source>
        <strain evidence="3 9">2789STDY5834866</strain>
        <strain evidence="2 10">2789STDY5834962</strain>
    </source>
</reference>
<dbReference type="EMBL" id="JABWDC010000018">
    <property type="protein sequence ID" value="NUN86257.1"/>
    <property type="molecule type" value="Genomic_DNA"/>
</dbReference>
<dbReference type="EMBL" id="QRIM01000021">
    <property type="protein sequence ID" value="RHG57408.1"/>
    <property type="molecule type" value="Genomic_DNA"/>
</dbReference>
<evidence type="ECO:0000313" key="7">
    <source>
        <dbReference type="EMBL" id="RHF81190.1"/>
    </source>
</evidence>
<evidence type="ECO:0000313" key="14">
    <source>
        <dbReference type="Proteomes" id="UP000554488"/>
    </source>
</evidence>
<evidence type="ECO:0000313" key="3">
    <source>
        <dbReference type="EMBL" id="CUO67243.1"/>
    </source>
</evidence>
<dbReference type="EMBL" id="CYXR01000005">
    <property type="protein sequence ID" value="CUM83390.1"/>
    <property type="molecule type" value="Genomic_DNA"/>
</dbReference>
<reference evidence="11 12" key="2">
    <citation type="submission" date="2018-08" db="EMBL/GenBank/DDBJ databases">
        <title>A genome reference for cultivated species of the human gut microbiota.</title>
        <authorList>
            <person name="Zou Y."/>
            <person name="Xue W."/>
            <person name="Luo G."/>
        </authorList>
    </citation>
    <scope>NUCLEOTIDE SEQUENCE [LARGE SCALE GENOMIC DNA]</scope>
    <source>
        <strain evidence="6 11">AF18-12LB</strain>
        <strain evidence="8 13">AM22-12LB</strain>
        <strain evidence="7 12">AM23-3</strain>
    </source>
</reference>
<evidence type="ECO:0000313" key="9">
    <source>
        <dbReference type="Proteomes" id="UP000095362"/>
    </source>
</evidence>
<keyword evidence="1" id="KW-1133">Transmembrane helix</keyword>
<keyword evidence="1" id="KW-0472">Membrane</keyword>
<sequence>MDENKMPENDGWKKNARLAIYAMAGFYLLTLAYQMFRAISTSHGNEQLVMIVATILFLIVGVGLIGFGLIAGYRNIKADHREDEK</sequence>
<feature type="transmembrane region" description="Helical" evidence="1">
    <location>
        <begin position="18"/>
        <end position="36"/>
    </location>
</feature>
<dbReference type="RefSeq" id="WP_022220688.1">
    <property type="nucleotide sequence ID" value="NZ_BSCI01000022.1"/>
</dbReference>
<organism evidence="2 10">
    <name type="scientific">Coprococcus comes</name>
    <dbReference type="NCBI Taxonomy" id="410072"/>
    <lineage>
        <taxon>Bacteria</taxon>
        <taxon>Bacillati</taxon>
        <taxon>Bacillota</taxon>
        <taxon>Clostridia</taxon>
        <taxon>Lachnospirales</taxon>
        <taxon>Lachnospiraceae</taxon>
        <taxon>Coprococcus</taxon>
    </lineage>
</organism>